<protein>
    <recommendedName>
        <fullName evidence="3">TetR family transcriptional regulator</fullName>
    </recommendedName>
</protein>
<proteinExistence type="predicted"/>
<keyword evidence="1" id="KW-0614">Plasmid</keyword>
<geneLocation type="plasmid" evidence="1 2">
    <name>p1unnamed</name>
</geneLocation>
<name>A0ABY4PCE8_9LACO</name>
<dbReference type="RefSeq" id="WP_249515204.1">
    <property type="nucleotide sequence ID" value="NZ_CP093367.1"/>
</dbReference>
<dbReference type="Proteomes" id="UP000831495">
    <property type="component" value="Plasmid p1unnamed"/>
</dbReference>
<organism evidence="1 2">
    <name type="scientific">Bombilactobacillus folatiphilus</name>
    <dbReference type="NCBI Taxonomy" id="2923362"/>
    <lineage>
        <taxon>Bacteria</taxon>
        <taxon>Bacillati</taxon>
        <taxon>Bacillota</taxon>
        <taxon>Bacilli</taxon>
        <taxon>Lactobacillales</taxon>
        <taxon>Lactobacillaceae</taxon>
        <taxon>Bombilactobacillus</taxon>
    </lineage>
</organism>
<accession>A0ABY4PCE8</accession>
<evidence type="ECO:0000313" key="1">
    <source>
        <dbReference type="EMBL" id="UQS82947.1"/>
    </source>
</evidence>
<evidence type="ECO:0000313" key="2">
    <source>
        <dbReference type="Proteomes" id="UP000831495"/>
    </source>
</evidence>
<keyword evidence="2" id="KW-1185">Reference proteome</keyword>
<evidence type="ECO:0008006" key="3">
    <source>
        <dbReference type="Google" id="ProtNLM"/>
    </source>
</evidence>
<gene>
    <name evidence="1" type="ORF">MOO45_08050</name>
</gene>
<sequence length="92" mass="10686">MNGDIIILSRQDHQFRDTINRYNDQIIELIMDILMITNPLIKEKPKVKAMLVMNLIENSGPAFFKFDSAAQQEAYIDELVMTIYKICFGKES</sequence>
<reference evidence="1" key="1">
    <citation type="journal article" date="2022" name="Int. J. Syst. Evol. Microbiol.">
        <title>Apilactobacillus apisilvae sp. nov., Nicolia spurrieriana gen. nov. sp. nov., Bombilactobacillus folatiphilus sp. nov. and Bombilactobacillus thymidiniphilus sp. nov., four new lactic acid bacterial isolates from stingless bees Tetragonula carbonaria and Austroplebeia australis.</title>
        <authorList>
            <person name="Oliphant S.A."/>
            <person name="Watson-Haigh N.S."/>
            <person name="Sumby K.M."/>
            <person name="Gardner J."/>
            <person name="Groom S."/>
            <person name="Jiranek V."/>
        </authorList>
    </citation>
    <scope>NUCLEOTIDE SEQUENCE</scope>
    <source>
        <strain evidence="1">SG4_D2</strain>
    </source>
</reference>
<dbReference type="EMBL" id="CP093367">
    <property type="protein sequence ID" value="UQS82947.1"/>
    <property type="molecule type" value="Genomic_DNA"/>
</dbReference>